<reference evidence="2 3" key="1">
    <citation type="journal article" date="2013" name="Genome Announc.">
        <title>Genome Sequence of the Sulfate-Reducing Bacterium Desulfotomaculum hydrothermale Lam5(T).</title>
        <authorList>
            <person name="Amin O."/>
            <person name="Fardeau M.L."/>
            <person name="Valette O."/>
            <person name="Hirschler-Rea A."/>
            <person name="Barbe V."/>
            <person name="Medigue C."/>
            <person name="Vacherie B."/>
            <person name="Ollivier B."/>
            <person name="Bertin P.N."/>
            <person name="Dolla A."/>
        </authorList>
    </citation>
    <scope>NUCLEOTIDE SEQUENCE [LARGE SCALE GENOMIC DNA]</scope>
    <source>
        <strain evidence="3">Lam5 / DSM 18033</strain>
    </source>
</reference>
<feature type="domain" description="HD-GYP" evidence="1">
    <location>
        <begin position="211"/>
        <end position="407"/>
    </location>
</feature>
<organism evidence="2 3">
    <name type="scientific">Desulforamulus hydrothermalis Lam5 = DSM 18033</name>
    <dbReference type="NCBI Taxonomy" id="1121428"/>
    <lineage>
        <taxon>Bacteria</taxon>
        <taxon>Bacillati</taxon>
        <taxon>Bacillota</taxon>
        <taxon>Clostridia</taxon>
        <taxon>Eubacteriales</taxon>
        <taxon>Peptococcaceae</taxon>
        <taxon>Desulforamulus</taxon>
    </lineage>
</organism>
<accession>K8EIS7</accession>
<evidence type="ECO:0000313" key="2">
    <source>
        <dbReference type="EMBL" id="CCO08516.1"/>
    </source>
</evidence>
<dbReference type="SUPFAM" id="SSF109604">
    <property type="entry name" value="HD-domain/PDEase-like"/>
    <property type="match status" value="2"/>
</dbReference>
<protein>
    <submittedName>
        <fullName evidence="2">Metal dependent phosphohydrolase</fullName>
    </submittedName>
</protein>
<dbReference type="SMART" id="SM00471">
    <property type="entry name" value="HDc"/>
    <property type="match status" value="2"/>
</dbReference>
<dbReference type="Pfam" id="PF01966">
    <property type="entry name" value="HD"/>
    <property type="match status" value="1"/>
</dbReference>
<feature type="domain" description="HD-GYP" evidence="1">
    <location>
        <begin position="4"/>
        <end position="193"/>
    </location>
</feature>
<dbReference type="PANTHER" id="PTHR45228">
    <property type="entry name" value="CYCLIC DI-GMP PHOSPHODIESTERASE TM_0186-RELATED"/>
    <property type="match status" value="1"/>
</dbReference>
<dbReference type="Gene3D" id="1.10.3210.10">
    <property type="entry name" value="Hypothetical protein af1432"/>
    <property type="match status" value="2"/>
</dbReference>
<dbReference type="InterPro" id="IPR006674">
    <property type="entry name" value="HD_domain"/>
</dbReference>
<proteinExistence type="predicted"/>
<dbReference type="InterPro" id="IPR052020">
    <property type="entry name" value="Cyclic_di-GMP/3'3'-cGAMP_PDE"/>
</dbReference>
<dbReference type="Pfam" id="PF13487">
    <property type="entry name" value="HD_5"/>
    <property type="match status" value="1"/>
</dbReference>
<dbReference type="eggNOG" id="COG2206">
    <property type="taxonomic scope" value="Bacteria"/>
</dbReference>
<evidence type="ECO:0000313" key="3">
    <source>
        <dbReference type="Proteomes" id="UP000009315"/>
    </source>
</evidence>
<dbReference type="InterPro" id="IPR003607">
    <property type="entry name" value="HD/PDEase_dom"/>
</dbReference>
<dbReference type="AlphaFoldDB" id="K8EIS7"/>
<dbReference type="RefSeq" id="WP_008411990.1">
    <property type="nucleotide sequence ID" value="NZ_CAOS01000011.1"/>
</dbReference>
<gene>
    <name evidence="2" type="ORF">DESHY_40066</name>
</gene>
<dbReference type="EMBL" id="CAOS01000011">
    <property type="protein sequence ID" value="CCO08516.1"/>
    <property type="molecule type" value="Genomic_DNA"/>
</dbReference>
<name>K8EIS7_9FIRM</name>
<dbReference type="OrthoDB" id="9798833at2"/>
<dbReference type="STRING" id="1121428.DESHY_40066"/>
<evidence type="ECO:0000259" key="1">
    <source>
        <dbReference type="PROSITE" id="PS51832"/>
    </source>
</evidence>
<dbReference type="Proteomes" id="UP000009315">
    <property type="component" value="Unassembled WGS sequence"/>
</dbReference>
<keyword evidence="3" id="KW-1185">Reference proteome</keyword>
<sequence length="413" mass="46333">MPSLITNYYKLLSSLSLAMDFNSHGLMRHHQRVALMALQIGKLYGLSSAQLEKLFTAAILHDAGSSTWEEKNQLTEFLAGGTLNHCKKGYGLFYGHSLFGAVADIILHHHDRWDGLNNACGLRGEQIPIESRIIHLADRIDVLIRDDVYILEQKKYICRRINEESSRLFDPRLVEAFNDLSARECFWLDLQAEFMADILAHHCPVTAKELGLSEVTAVAETVARVIDFKSPFTRRHSGGVARVARLLAARAGFSEQHCDIVKVAGLLHDLGKLGVPDAILNKPGKLTESEYNIMKKHTYYTFQILKMIDGFDTINHYASCHHETLNGMGYPFKLDRSDLKTGARIVAVADIFTALTEERPYRQPLAKEQVINIMANQVKKGAIDGELTDLLLADYREAWLAGQGDCVNILNSR</sequence>
<comment type="caution">
    <text evidence="2">The sequence shown here is derived from an EMBL/GenBank/DDBJ whole genome shotgun (WGS) entry which is preliminary data.</text>
</comment>
<dbReference type="CDD" id="cd00077">
    <property type="entry name" value="HDc"/>
    <property type="match status" value="2"/>
</dbReference>
<dbReference type="PANTHER" id="PTHR45228:SF5">
    <property type="entry name" value="CYCLIC DI-GMP PHOSPHODIESTERASE VC_1348-RELATED"/>
    <property type="match status" value="1"/>
</dbReference>
<keyword evidence="2" id="KW-0378">Hydrolase</keyword>
<dbReference type="GO" id="GO:0016787">
    <property type="term" value="F:hydrolase activity"/>
    <property type="evidence" value="ECO:0007669"/>
    <property type="project" value="UniProtKB-KW"/>
</dbReference>
<dbReference type="InterPro" id="IPR037522">
    <property type="entry name" value="HD_GYP_dom"/>
</dbReference>
<dbReference type="PROSITE" id="PS51832">
    <property type="entry name" value="HD_GYP"/>
    <property type="match status" value="2"/>
</dbReference>